<evidence type="ECO:0000256" key="4">
    <source>
        <dbReference type="ARBA" id="ARBA00022692"/>
    </source>
</evidence>
<reference evidence="14" key="1">
    <citation type="journal article" date="2011" name="J. Biol. Chem.">
        <title>A stereoselective hydroxylation step of alkaloid biosynthesis by a unique cytochrome P450 in Catharanthus roseus.</title>
        <authorList>
            <person name="Giddings L.A."/>
            <person name="Liscombe D.K."/>
            <person name="Hamilton J.P."/>
            <person name="Childs K.L."/>
            <person name="Dellapenna D."/>
            <person name="Buell C.R."/>
            <person name="O'Connor S.E."/>
        </authorList>
    </citation>
    <scope>NUCLEOTIDE SEQUENCE</scope>
</reference>
<keyword evidence="8 11" id="KW-0408">Iron</keyword>
<organism evidence="14">
    <name type="scientific">Catharanthus roseus</name>
    <name type="common">Madagascar periwinkle</name>
    <name type="synonym">Vinca rosea</name>
    <dbReference type="NCBI Taxonomy" id="4058"/>
    <lineage>
        <taxon>Eukaryota</taxon>
        <taxon>Viridiplantae</taxon>
        <taxon>Streptophyta</taxon>
        <taxon>Embryophyta</taxon>
        <taxon>Tracheophyta</taxon>
        <taxon>Spermatophyta</taxon>
        <taxon>Magnoliopsida</taxon>
        <taxon>eudicotyledons</taxon>
        <taxon>Gunneridae</taxon>
        <taxon>Pentapetalae</taxon>
        <taxon>asterids</taxon>
        <taxon>lamiids</taxon>
        <taxon>Gentianales</taxon>
        <taxon>Apocynaceae</taxon>
        <taxon>Rauvolfioideae</taxon>
        <taxon>Vinceae</taxon>
        <taxon>Catharanthinae</taxon>
        <taxon>Catharanthus</taxon>
    </lineage>
</organism>
<dbReference type="GO" id="GO:0016020">
    <property type="term" value="C:membrane"/>
    <property type="evidence" value="ECO:0007669"/>
    <property type="project" value="UniProtKB-SubCell"/>
</dbReference>
<dbReference type="InterPro" id="IPR002401">
    <property type="entry name" value="Cyt_P450_E_grp-I"/>
</dbReference>
<evidence type="ECO:0000256" key="6">
    <source>
        <dbReference type="ARBA" id="ARBA00022989"/>
    </source>
</evidence>
<dbReference type="InterPro" id="IPR017972">
    <property type="entry name" value="Cyt_P450_CS"/>
</dbReference>
<evidence type="ECO:0000256" key="2">
    <source>
        <dbReference type="ARBA" id="ARBA00010617"/>
    </source>
</evidence>
<dbReference type="PRINTS" id="PR00385">
    <property type="entry name" value="P450"/>
</dbReference>
<dbReference type="PANTHER" id="PTHR47947">
    <property type="entry name" value="CYTOCHROME P450 82C3-RELATED"/>
    <property type="match status" value="1"/>
</dbReference>
<dbReference type="GO" id="GO:0016705">
    <property type="term" value="F:oxidoreductase activity, acting on paired donors, with incorporation or reduction of molecular oxygen"/>
    <property type="evidence" value="ECO:0007669"/>
    <property type="project" value="InterPro"/>
</dbReference>
<dbReference type="Pfam" id="PF00067">
    <property type="entry name" value="p450"/>
    <property type="match status" value="1"/>
</dbReference>
<name>F5BPI5_CATRO</name>
<protein>
    <submittedName>
        <fullName evidence="14">Cytochrome P450</fullName>
    </submittedName>
</protein>
<keyword evidence="4 13" id="KW-0812">Transmembrane</keyword>
<dbReference type="PROSITE" id="PS00086">
    <property type="entry name" value="CYTOCHROME_P450"/>
    <property type="match status" value="1"/>
</dbReference>
<proteinExistence type="inferred from homology"/>
<evidence type="ECO:0000256" key="8">
    <source>
        <dbReference type="ARBA" id="ARBA00023004"/>
    </source>
</evidence>
<evidence type="ECO:0000256" key="12">
    <source>
        <dbReference type="RuleBase" id="RU000461"/>
    </source>
</evidence>
<keyword evidence="10 13" id="KW-0472">Membrane</keyword>
<comment type="cofactor">
    <cofactor evidence="11">
        <name>heme</name>
        <dbReference type="ChEBI" id="CHEBI:30413"/>
    </cofactor>
</comment>
<evidence type="ECO:0000256" key="7">
    <source>
        <dbReference type="ARBA" id="ARBA00023002"/>
    </source>
</evidence>
<evidence type="ECO:0000256" key="13">
    <source>
        <dbReference type="SAM" id="Phobius"/>
    </source>
</evidence>
<dbReference type="InterPro" id="IPR050651">
    <property type="entry name" value="Plant_Cytochrome_P450_Monoox"/>
</dbReference>
<keyword evidence="5 11" id="KW-0479">Metal-binding</keyword>
<evidence type="ECO:0000313" key="14">
    <source>
        <dbReference type="EMBL" id="ADZ48682.1"/>
    </source>
</evidence>
<evidence type="ECO:0000256" key="10">
    <source>
        <dbReference type="ARBA" id="ARBA00023136"/>
    </source>
</evidence>
<feature type="binding site" description="axial binding residue" evidence="11">
    <location>
        <position position="440"/>
    </location>
    <ligand>
        <name>heme</name>
        <dbReference type="ChEBI" id="CHEBI:30413"/>
    </ligand>
    <ligandPart>
        <name>Fe</name>
        <dbReference type="ChEBI" id="CHEBI:18248"/>
    </ligandPart>
</feature>
<dbReference type="InterPro" id="IPR036396">
    <property type="entry name" value="Cyt_P450_sf"/>
</dbReference>
<dbReference type="PRINTS" id="PR00463">
    <property type="entry name" value="EP450I"/>
</dbReference>
<dbReference type="PANTHER" id="PTHR47947:SF62">
    <property type="entry name" value="CYTOCHROME P450, FAMILY 81, SUBFAMILY D, POLYPEPTIDE 5"/>
    <property type="match status" value="1"/>
</dbReference>
<dbReference type="InterPro" id="IPR001128">
    <property type="entry name" value="Cyt_P450"/>
</dbReference>
<evidence type="ECO:0000256" key="11">
    <source>
        <dbReference type="PIRSR" id="PIRSR602401-1"/>
    </source>
</evidence>
<dbReference type="EMBL" id="JF266590">
    <property type="protein sequence ID" value="ADZ48682.1"/>
    <property type="molecule type" value="Genomic_DNA"/>
</dbReference>
<keyword evidence="3 11" id="KW-0349">Heme</keyword>
<dbReference type="GO" id="GO:0005506">
    <property type="term" value="F:iron ion binding"/>
    <property type="evidence" value="ECO:0007669"/>
    <property type="project" value="InterPro"/>
</dbReference>
<gene>
    <name evidence="14" type="primary">CYP81Z1</name>
</gene>
<dbReference type="SUPFAM" id="SSF48264">
    <property type="entry name" value="Cytochrome P450"/>
    <property type="match status" value="1"/>
</dbReference>
<evidence type="ECO:0000256" key="9">
    <source>
        <dbReference type="ARBA" id="ARBA00023033"/>
    </source>
</evidence>
<dbReference type="Gene3D" id="1.10.630.10">
    <property type="entry name" value="Cytochrome P450"/>
    <property type="match status" value="1"/>
</dbReference>
<keyword evidence="6 13" id="KW-1133">Transmembrane helix</keyword>
<comment type="subcellular location">
    <subcellularLocation>
        <location evidence="1">Membrane</location>
        <topology evidence="1">Single-pass membrane protein</topology>
    </subcellularLocation>
</comment>
<evidence type="ECO:0000256" key="3">
    <source>
        <dbReference type="ARBA" id="ARBA00022617"/>
    </source>
</evidence>
<dbReference type="GO" id="GO:0004497">
    <property type="term" value="F:monooxygenase activity"/>
    <property type="evidence" value="ECO:0007669"/>
    <property type="project" value="UniProtKB-KW"/>
</dbReference>
<reference evidence="14" key="2">
    <citation type="submission" date="2011-01" db="EMBL/GenBank/DDBJ databases">
        <authorList>
            <consortium name="NIH-GO Medicinal Plant Consortium"/>
            <person name="Giddings L.-A."/>
            <person name="Liscombe D.K."/>
            <person name="O'Connor S.E."/>
        </authorList>
    </citation>
    <scope>NUCLEOTIDE SEQUENCE</scope>
</reference>
<dbReference type="AlphaFoldDB" id="F5BPI5"/>
<evidence type="ECO:0000256" key="1">
    <source>
        <dbReference type="ARBA" id="ARBA00004167"/>
    </source>
</evidence>
<feature type="transmembrane region" description="Helical" evidence="13">
    <location>
        <begin position="6"/>
        <end position="23"/>
    </location>
</feature>
<dbReference type="FunFam" id="1.10.630.10:FF:000081">
    <property type="entry name" value="Cytochrome P450 CYP81N5"/>
    <property type="match status" value="1"/>
</dbReference>
<dbReference type="GO" id="GO:0020037">
    <property type="term" value="F:heme binding"/>
    <property type="evidence" value="ECO:0007669"/>
    <property type="project" value="InterPro"/>
</dbReference>
<sequence length="503" mass="57722">MEVSFFYTSTLVFFISIFLILKFQKRSKKTNLPPSPPSLPIIGHLHLLKTPLHRTLQFLAEKYGPIMLLRFGIRPTLIVSSPSIVEEIFTKNDLAFANRPKSIALKLLQYNYTTLGFSPYGNHWRNLRRVATVHIFSSLNIFHSSNIWTEEVRLSAKQLFANSNKQNPEKWTELNLTDLFHELVYNVMMRMAAGKRWSKSADSFKVVNTLIDTYDFIPILRWIGFGGYKYEKEMRSLQDERDKFLQDLIDEGRINRNESNSIDEGKKTVVQSLLALQEADPQYYTDEIVKGMIQIMFTAGTDISAVAMLWTMSLLLNHPEVLEKAKTEIKNQISPAGKLIDDADLPNLPYLRSIINESLRLCPPAPLLLPHFTSEDCTINGYNVPKETTVLINTWAIHRDPNVWEEATKFKPERFEGIEVGNSDQLGFKFVTFGKGKRSCPGSFLAVRFITLTIGTLIQSFDWKRLGPELVDMQEKPGLTMHRDKPLVAFYKPCHQLPMENNP</sequence>
<keyword evidence="7 12" id="KW-0560">Oxidoreductase</keyword>
<accession>F5BPI5</accession>
<comment type="similarity">
    <text evidence="2 12">Belongs to the cytochrome P450 family.</text>
</comment>
<keyword evidence="9 12" id="KW-0503">Monooxygenase</keyword>
<evidence type="ECO:0000256" key="5">
    <source>
        <dbReference type="ARBA" id="ARBA00022723"/>
    </source>
</evidence>